<keyword evidence="7 8" id="KW-0133">Cell shape</keyword>
<evidence type="ECO:0000259" key="9">
    <source>
        <dbReference type="Pfam" id="PF02875"/>
    </source>
</evidence>
<dbReference type="InterPro" id="IPR013221">
    <property type="entry name" value="Mur_ligase_cen"/>
</dbReference>
<dbReference type="InterPro" id="IPR036615">
    <property type="entry name" value="Mur_ligase_C_dom_sf"/>
</dbReference>
<keyword evidence="3 7" id="KW-0963">Cytoplasm</keyword>
<keyword evidence="7 8" id="KW-0573">Peptidoglycan synthesis</keyword>
<comment type="caution">
    <text evidence="11">The sequence shown here is derived from an EMBL/GenBank/DDBJ whole genome shotgun (WGS) entry which is preliminary data.</text>
</comment>
<comment type="function">
    <text evidence="7 8">Cell wall formation. Catalyzes the addition of glutamate to the nucleotide precursor UDP-N-acetylmuramoyl-L-alanine (UMA).</text>
</comment>
<dbReference type="InterPro" id="IPR004101">
    <property type="entry name" value="Mur_ligase_C"/>
</dbReference>
<dbReference type="GO" id="GO:0009252">
    <property type="term" value="P:peptidoglycan biosynthetic process"/>
    <property type="evidence" value="ECO:0007669"/>
    <property type="project" value="UniProtKB-UniRule"/>
</dbReference>
<dbReference type="NCBIfam" id="TIGR01087">
    <property type="entry name" value="murD"/>
    <property type="match status" value="1"/>
</dbReference>
<feature type="domain" description="Mur ligase C-terminal" evidence="9">
    <location>
        <begin position="314"/>
        <end position="427"/>
    </location>
</feature>
<proteinExistence type="inferred from homology"/>
<dbReference type="PANTHER" id="PTHR43692:SF1">
    <property type="entry name" value="UDP-N-ACETYLMURAMOYLALANINE--D-GLUTAMATE LIGASE"/>
    <property type="match status" value="1"/>
</dbReference>
<evidence type="ECO:0000313" key="11">
    <source>
        <dbReference type="EMBL" id="MXV13846.1"/>
    </source>
</evidence>
<keyword evidence="12" id="KW-1185">Reference proteome</keyword>
<evidence type="ECO:0000259" key="10">
    <source>
        <dbReference type="Pfam" id="PF08245"/>
    </source>
</evidence>
<dbReference type="InterPro" id="IPR005762">
    <property type="entry name" value="MurD"/>
</dbReference>
<sequence>MSSAAKKLLVVLGAGESGTGAAVLARQQGYDVFVSDLGSIGDKYKQELDSLGIAYEEGTHTEERILAAAEVVKSPGIPSKAPMIKKLVEKAVPVISEIEFAARYTDAKMICITGSNGKSTTTMLTYHILKNAGVNVGLAGNIGKSFAKQVATESFGYYVLEISSFMLDDMYRFKADIAVLLNITPDHLDRYEYNMENYADSKFRILQNQTSDDVFIYCADDPETIAGMQRHPVKATAYPFSITNTLTSGAWLENNDLVINLNNHNSFNMSVNDLALQGKHNIYNSMASGITAKVLELRNQTIRESMSNFTGIEHRLEFVARISGIDFINDSKATNVNSTWYALESVSPSVILILGGVDKGNDYSMLKELVKTKVRAIVCLGKDTKRIHDAFEEDVDMIVNTFSAKEATQIAFHMAKKGDTVLLSPACASFDLFRNYEDRGEQFKQAVKEL</sequence>
<evidence type="ECO:0000256" key="1">
    <source>
        <dbReference type="ARBA" id="ARBA00004496"/>
    </source>
</evidence>
<evidence type="ECO:0000256" key="4">
    <source>
        <dbReference type="ARBA" id="ARBA00022598"/>
    </source>
</evidence>
<evidence type="ECO:0000313" key="12">
    <source>
        <dbReference type="Proteomes" id="UP000451233"/>
    </source>
</evidence>
<dbReference type="GO" id="GO:0071555">
    <property type="term" value="P:cell wall organization"/>
    <property type="evidence" value="ECO:0007669"/>
    <property type="project" value="UniProtKB-KW"/>
</dbReference>
<evidence type="ECO:0000256" key="6">
    <source>
        <dbReference type="ARBA" id="ARBA00022840"/>
    </source>
</evidence>
<dbReference type="PANTHER" id="PTHR43692">
    <property type="entry name" value="UDP-N-ACETYLMURAMOYLALANINE--D-GLUTAMATE LIGASE"/>
    <property type="match status" value="1"/>
</dbReference>
<dbReference type="GO" id="GO:0008360">
    <property type="term" value="P:regulation of cell shape"/>
    <property type="evidence" value="ECO:0007669"/>
    <property type="project" value="UniProtKB-KW"/>
</dbReference>
<evidence type="ECO:0000256" key="2">
    <source>
        <dbReference type="ARBA" id="ARBA00004752"/>
    </source>
</evidence>
<dbReference type="Pfam" id="PF21799">
    <property type="entry name" value="MurD-like_N"/>
    <property type="match status" value="1"/>
</dbReference>
<evidence type="ECO:0000256" key="8">
    <source>
        <dbReference type="RuleBase" id="RU003664"/>
    </source>
</evidence>
<keyword evidence="7 8" id="KW-0131">Cell cycle</keyword>
<comment type="pathway">
    <text evidence="2 7 8">Cell wall biogenesis; peptidoglycan biosynthesis.</text>
</comment>
<dbReference type="SUPFAM" id="SSF53244">
    <property type="entry name" value="MurD-like peptide ligases, peptide-binding domain"/>
    <property type="match status" value="1"/>
</dbReference>
<dbReference type="UniPathway" id="UPA00219"/>
<dbReference type="InterPro" id="IPR036565">
    <property type="entry name" value="Mur-like_cat_sf"/>
</dbReference>
<evidence type="ECO:0000256" key="3">
    <source>
        <dbReference type="ARBA" id="ARBA00022490"/>
    </source>
</evidence>
<keyword evidence="7 8" id="KW-0961">Cell wall biogenesis/degradation</keyword>
<dbReference type="AlphaFoldDB" id="A0A7K1XTK2"/>
<reference evidence="11 12" key="1">
    <citation type="submission" date="2019-11" db="EMBL/GenBank/DDBJ databases">
        <title>Pedobacter sp. HMF7056 Genome sequencing and assembly.</title>
        <authorList>
            <person name="Kang H."/>
            <person name="Kim H."/>
            <person name="Joh K."/>
        </authorList>
    </citation>
    <scope>NUCLEOTIDE SEQUENCE [LARGE SCALE GENOMIC DNA]</scope>
    <source>
        <strain evidence="11 12">HMF7056</strain>
    </source>
</reference>
<comment type="similarity">
    <text evidence="7">Belongs to the MurCDEF family.</text>
</comment>
<dbReference type="EMBL" id="WVHS01000001">
    <property type="protein sequence ID" value="MXV13846.1"/>
    <property type="molecule type" value="Genomic_DNA"/>
</dbReference>
<dbReference type="GO" id="GO:0051301">
    <property type="term" value="P:cell division"/>
    <property type="evidence" value="ECO:0007669"/>
    <property type="project" value="UniProtKB-KW"/>
</dbReference>
<comment type="subcellular location">
    <subcellularLocation>
        <location evidence="1 7 8">Cytoplasm</location>
    </subcellularLocation>
</comment>
<dbReference type="Proteomes" id="UP000451233">
    <property type="component" value="Unassembled WGS sequence"/>
</dbReference>
<accession>A0A7K1XTK2</accession>
<keyword evidence="7 8" id="KW-0132">Cell division</keyword>
<dbReference type="Gene3D" id="3.40.50.720">
    <property type="entry name" value="NAD(P)-binding Rossmann-like Domain"/>
    <property type="match status" value="1"/>
</dbReference>
<dbReference type="Pfam" id="PF02875">
    <property type="entry name" value="Mur_ligase_C"/>
    <property type="match status" value="1"/>
</dbReference>
<feature type="binding site" evidence="7">
    <location>
        <begin position="114"/>
        <end position="120"/>
    </location>
    <ligand>
        <name>ATP</name>
        <dbReference type="ChEBI" id="CHEBI:30616"/>
    </ligand>
</feature>
<dbReference type="Pfam" id="PF08245">
    <property type="entry name" value="Mur_ligase_M"/>
    <property type="match status" value="1"/>
</dbReference>
<dbReference type="GO" id="GO:0005737">
    <property type="term" value="C:cytoplasm"/>
    <property type="evidence" value="ECO:0007669"/>
    <property type="project" value="UniProtKB-SubCell"/>
</dbReference>
<dbReference type="Gene3D" id="3.90.190.20">
    <property type="entry name" value="Mur ligase, C-terminal domain"/>
    <property type="match status" value="1"/>
</dbReference>
<keyword evidence="6 7" id="KW-0067">ATP-binding</keyword>
<dbReference type="RefSeq" id="WP_160904873.1">
    <property type="nucleotide sequence ID" value="NZ_WVHS01000001.1"/>
</dbReference>
<evidence type="ECO:0000256" key="5">
    <source>
        <dbReference type="ARBA" id="ARBA00022741"/>
    </source>
</evidence>
<dbReference type="SUPFAM" id="SSF51984">
    <property type="entry name" value="MurCD N-terminal domain"/>
    <property type="match status" value="1"/>
</dbReference>
<dbReference type="SUPFAM" id="SSF53623">
    <property type="entry name" value="MurD-like peptide ligases, catalytic domain"/>
    <property type="match status" value="1"/>
</dbReference>
<protein>
    <recommendedName>
        <fullName evidence="7 8">UDP-N-acetylmuramoylalanine--D-glutamate ligase</fullName>
        <ecNumber evidence="7 8">6.3.2.9</ecNumber>
    </recommendedName>
    <alternativeName>
        <fullName evidence="7">D-glutamic acid-adding enzyme</fullName>
    </alternativeName>
    <alternativeName>
        <fullName evidence="7">UDP-N-acetylmuramoyl-L-alanyl-D-glutamate synthetase</fullName>
    </alternativeName>
</protein>
<dbReference type="Gene3D" id="3.40.1190.10">
    <property type="entry name" value="Mur-like, catalytic domain"/>
    <property type="match status" value="1"/>
</dbReference>
<dbReference type="EC" id="6.3.2.9" evidence="7 8"/>
<keyword evidence="4 7" id="KW-0436">Ligase</keyword>
<gene>
    <name evidence="7 11" type="primary">murD</name>
    <name evidence="11" type="ORF">GS398_00905</name>
</gene>
<evidence type="ECO:0000256" key="7">
    <source>
        <dbReference type="HAMAP-Rule" id="MF_00639"/>
    </source>
</evidence>
<feature type="domain" description="Mur ligase central" evidence="10">
    <location>
        <begin position="112"/>
        <end position="290"/>
    </location>
</feature>
<name>A0A7K1XTK2_9SPHI</name>
<organism evidence="11 12">
    <name type="scientific">Hufsiella ginkgonis</name>
    <dbReference type="NCBI Taxonomy" id="2695274"/>
    <lineage>
        <taxon>Bacteria</taxon>
        <taxon>Pseudomonadati</taxon>
        <taxon>Bacteroidota</taxon>
        <taxon>Sphingobacteriia</taxon>
        <taxon>Sphingobacteriales</taxon>
        <taxon>Sphingobacteriaceae</taxon>
        <taxon>Hufsiella</taxon>
    </lineage>
</organism>
<comment type="catalytic activity">
    <reaction evidence="7 8">
        <text>UDP-N-acetyl-alpha-D-muramoyl-L-alanine + D-glutamate + ATP = UDP-N-acetyl-alpha-D-muramoyl-L-alanyl-D-glutamate + ADP + phosphate + H(+)</text>
        <dbReference type="Rhea" id="RHEA:16429"/>
        <dbReference type="ChEBI" id="CHEBI:15378"/>
        <dbReference type="ChEBI" id="CHEBI:29986"/>
        <dbReference type="ChEBI" id="CHEBI:30616"/>
        <dbReference type="ChEBI" id="CHEBI:43474"/>
        <dbReference type="ChEBI" id="CHEBI:83898"/>
        <dbReference type="ChEBI" id="CHEBI:83900"/>
        <dbReference type="ChEBI" id="CHEBI:456216"/>
        <dbReference type="EC" id="6.3.2.9"/>
    </reaction>
</comment>
<dbReference type="HAMAP" id="MF_00639">
    <property type="entry name" value="MurD"/>
    <property type="match status" value="1"/>
</dbReference>
<dbReference type="GO" id="GO:0008764">
    <property type="term" value="F:UDP-N-acetylmuramoylalanine-D-glutamate ligase activity"/>
    <property type="evidence" value="ECO:0007669"/>
    <property type="project" value="UniProtKB-UniRule"/>
</dbReference>
<keyword evidence="5 7" id="KW-0547">Nucleotide-binding</keyword>
<dbReference type="GO" id="GO:0005524">
    <property type="term" value="F:ATP binding"/>
    <property type="evidence" value="ECO:0007669"/>
    <property type="project" value="UniProtKB-UniRule"/>
</dbReference>